<dbReference type="PROSITE" id="PS00330">
    <property type="entry name" value="HEMOLYSIN_CALCIUM"/>
    <property type="match status" value="2"/>
</dbReference>
<dbReference type="InterPro" id="IPR018511">
    <property type="entry name" value="Hemolysin-typ_Ca-bd_CS"/>
</dbReference>
<keyword evidence="2" id="KW-0964">Secreted</keyword>
<name>A0A918TDD5_9RHOB</name>
<dbReference type="GO" id="GO:0005576">
    <property type="term" value="C:extracellular region"/>
    <property type="evidence" value="ECO:0007669"/>
    <property type="project" value="UniProtKB-SubCell"/>
</dbReference>
<evidence type="ECO:0008006" key="5">
    <source>
        <dbReference type="Google" id="ProtNLM"/>
    </source>
</evidence>
<accession>A0A918TDD5</accession>
<evidence type="ECO:0000256" key="2">
    <source>
        <dbReference type="ARBA" id="ARBA00022525"/>
    </source>
</evidence>
<proteinExistence type="predicted"/>
<dbReference type="EMBL" id="BMYJ01000001">
    <property type="protein sequence ID" value="GHC44345.1"/>
    <property type="molecule type" value="Genomic_DNA"/>
</dbReference>
<dbReference type="AlphaFoldDB" id="A0A918TDD5"/>
<dbReference type="PANTHER" id="PTHR38340">
    <property type="entry name" value="S-LAYER PROTEIN"/>
    <property type="match status" value="1"/>
</dbReference>
<dbReference type="RefSeq" id="WP_189409567.1">
    <property type="nucleotide sequence ID" value="NZ_BMYJ01000001.1"/>
</dbReference>
<reference evidence="3" key="2">
    <citation type="submission" date="2020-09" db="EMBL/GenBank/DDBJ databases">
        <authorList>
            <person name="Sun Q."/>
            <person name="Kim S."/>
        </authorList>
    </citation>
    <scope>NUCLEOTIDE SEQUENCE</scope>
    <source>
        <strain evidence="3">KCTC 23310</strain>
    </source>
</reference>
<dbReference type="PANTHER" id="PTHR38340:SF1">
    <property type="entry name" value="S-LAYER PROTEIN"/>
    <property type="match status" value="1"/>
</dbReference>
<comment type="caution">
    <text evidence="3">The sequence shown here is derived from an EMBL/GenBank/DDBJ whole genome shotgun (WGS) entry which is preliminary data.</text>
</comment>
<dbReference type="InterPro" id="IPR050557">
    <property type="entry name" value="RTX_toxin/Mannuronan_C5-epim"/>
</dbReference>
<evidence type="ECO:0000313" key="3">
    <source>
        <dbReference type="EMBL" id="GHC44345.1"/>
    </source>
</evidence>
<dbReference type="Proteomes" id="UP000638981">
    <property type="component" value="Unassembled WGS sequence"/>
</dbReference>
<dbReference type="GO" id="GO:0005509">
    <property type="term" value="F:calcium ion binding"/>
    <property type="evidence" value="ECO:0007669"/>
    <property type="project" value="InterPro"/>
</dbReference>
<evidence type="ECO:0000256" key="1">
    <source>
        <dbReference type="ARBA" id="ARBA00004613"/>
    </source>
</evidence>
<dbReference type="Gene3D" id="2.150.10.10">
    <property type="entry name" value="Serralysin-like metalloprotease, C-terminal"/>
    <property type="match status" value="2"/>
</dbReference>
<dbReference type="InterPro" id="IPR001343">
    <property type="entry name" value="Hemolysn_Ca-bd"/>
</dbReference>
<sequence>MAVFRFALPQPTGITSFSNLAIDLFSFAPTQVSSTFLRERQDADNFLILKGTGLVWQTGMPIAPVAGEFTGLHYRVDGTDRLVITGLKGIDAELAFSALTSFGAAAFLGYLTIGNDQFFGTVQPDFLSGGGGHDRVLGKGANDTLTGDSGQDQLFGGADHDYFYGGDGRDSLFGGSGSDTIYGGNGADRLFGGGADGPSPYNYLYGENGNDFIAGGSEVLDYMFGGDGNDTLLGARRFDTLDGGTGADAFQFDSVATLADNPFVADFGDGRDRILLDNDFFTALGAAGGLSGAAFRLGANAQDASDRILYDPTNGRLWYDRDGQGGAVKKLITIIFGESSYGDVGRADIHIID</sequence>
<dbReference type="InterPro" id="IPR011049">
    <property type="entry name" value="Serralysin-like_metalloprot_C"/>
</dbReference>
<organism evidence="3 4">
    <name type="scientific">Neogemmobacter tilapiae</name>
    <dbReference type="NCBI Taxonomy" id="875041"/>
    <lineage>
        <taxon>Bacteria</taxon>
        <taxon>Pseudomonadati</taxon>
        <taxon>Pseudomonadota</taxon>
        <taxon>Alphaproteobacteria</taxon>
        <taxon>Rhodobacterales</taxon>
        <taxon>Paracoccaceae</taxon>
        <taxon>Neogemmobacter</taxon>
    </lineage>
</organism>
<dbReference type="Pfam" id="PF00353">
    <property type="entry name" value="HemolysinCabind"/>
    <property type="match status" value="4"/>
</dbReference>
<gene>
    <name evidence="3" type="ORF">GCM10007315_01900</name>
</gene>
<dbReference type="PRINTS" id="PR00313">
    <property type="entry name" value="CABNDNGRPT"/>
</dbReference>
<protein>
    <recommendedName>
        <fullName evidence="5">Calcium-binding protein</fullName>
    </recommendedName>
</protein>
<keyword evidence="4" id="KW-1185">Reference proteome</keyword>
<dbReference type="SUPFAM" id="SSF51120">
    <property type="entry name" value="beta-Roll"/>
    <property type="match status" value="2"/>
</dbReference>
<reference evidence="3" key="1">
    <citation type="journal article" date="2014" name="Int. J. Syst. Evol. Microbiol.">
        <title>Complete genome sequence of Corynebacterium casei LMG S-19264T (=DSM 44701T), isolated from a smear-ripened cheese.</title>
        <authorList>
            <consortium name="US DOE Joint Genome Institute (JGI-PGF)"/>
            <person name="Walter F."/>
            <person name="Albersmeier A."/>
            <person name="Kalinowski J."/>
            <person name="Ruckert C."/>
        </authorList>
    </citation>
    <scope>NUCLEOTIDE SEQUENCE</scope>
    <source>
        <strain evidence="3">KCTC 23310</strain>
    </source>
</reference>
<evidence type="ECO:0000313" key="4">
    <source>
        <dbReference type="Proteomes" id="UP000638981"/>
    </source>
</evidence>
<comment type="subcellular location">
    <subcellularLocation>
        <location evidence="1">Secreted</location>
    </subcellularLocation>
</comment>